<reference evidence="2" key="1">
    <citation type="submission" date="2022-10" db="EMBL/GenBank/DDBJ databases">
        <title>Tapping the CABI collections for fungal endophytes: first genome assemblies for Collariella, Neodidymelliopsis, Ascochyta clinopodiicola, Didymella pomorum, Didymosphaeria variabile, Neocosmospora piperis and Neocucurbitaria cava.</title>
        <authorList>
            <person name="Hill R."/>
        </authorList>
    </citation>
    <scope>NUCLEOTIDE SEQUENCE</scope>
    <source>
        <strain evidence="2">IMI 355082</strain>
    </source>
</reference>
<evidence type="ECO:0000313" key="2">
    <source>
        <dbReference type="EMBL" id="KAJ4388241.1"/>
    </source>
</evidence>
<keyword evidence="3" id="KW-1185">Reference proteome</keyword>
<dbReference type="Pfam" id="PF22974">
    <property type="entry name" value="DUF7029"/>
    <property type="match status" value="1"/>
</dbReference>
<proteinExistence type="predicted"/>
<gene>
    <name evidence="2" type="ORF">N0V93_008848</name>
</gene>
<accession>A0A9W8YNH5</accession>
<name>A0A9W8YNH5_9PEZI</name>
<dbReference type="AlphaFoldDB" id="A0A9W8YNH5"/>
<organism evidence="2 3">
    <name type="scientific">Gnomoniopsis smithogilvyi</name>
    <dbReference type="NCBI Taxonomy" id="1191159"/>
    <lineage>
        <taxon>Eukaryota</taxon>
        <taxon>Fungi</taxon>
        <taxon>Dikarya</taxon>
        <taxon>Ascomycota</taxon>
        <taxon>Pezizomycotina</taxon>
        <taxon>Sordariomycetes</taxon>
        <taxon>Sordariomycetidae</taxon>
        <taxon>Diaporthales</taxon>
        <taxon>Gnomoniaceae</taxon>
        <taxon>Gnomoniopsis</taxon>
    </lineage>
</organism>
<evidence type="ECO:0000313" key="3">
    <source>
        <dbReference type="Proteomes" id="UP001140453"/>
    </source>
</evidence>
<feature type="domain" description="DUF7029" evidence="1">
    <location>
        <begin position="77"/>
        <end position="177"/>
    </location>
</feature>
<sequence>MLGLCHIVNAVSASKPGEERPSDSAEDDIINTTLVPITTNKCGSEVLCNALNVVPQDVVTLDYGLDNDALVEIALVMDRPTIVLEDVPSIHKVDCDLVSKSILIAFNNTADFIAVTDEWLALVDEFILITNHMGDCDSEFERGFFLADVNTMNVIDSSMSVHLFAEPTDAASSGKSMDVFFNNMPALRSRHDTKRGINFHRDGLAIESNVSLGPGFALNNKNDSWYFNVTTSHAQINSSVTWSGALKFSILEMEVKEFWFDVKQSIYYDVGLNLDFKAPITQNLAFKFPVVSYYAINIPGLINLGPELTLGVGARFQVQEQVQLATNFSSNITDGHIVLDLLDSDKTIVDEWNPTYTATANISDSRNVTIMPNVAATVRFTCSIFHGVLDLSTGVTAMTGFPFKFGPTTTQADVDSGNITLPVGELCPNRFGYKKDFAMIIIAFATSWLKKEYPIYEKPIDSGCLPWISP</sequence>
<dbReference type="EMBL" id="JAPEVB010000005">
    <property type="protein sequence ID" value="KAJ4388241.1"/>
    <property type="molecule type" value="Genomic_DNA"/>
</dbReference>
<comment type="caution">
    <text evidence="2">The sequence shown here is derived from an EMBL/GenBank/DDBJ whole genome shotgun (WGS) entry which is preliminary data.</text>
</comment>
<dbReference type="Proteomes" id="UP001140453">
    <property type="component" value="Unassembled WGS sequence"/>
</dbReference>
<protein>
    <recommendedName>
        <fullName evidence="1">DUF7029 domain-containing protein</fullName>
    </recommendedName>
</protein>
<evidence type="ECO:0000259" key="1">
    <source>
        <dbReference type="Pfam" id="PF22974"/>
    </source>
</evidence>
<dbReference type="OrthoDB" id="160645at2759"/>
<dbReference type="InterPro" id="IPR054293">
    <property type="entry name" value="DUF7029"/>
</dbReference>